<dbReference type="SMART" id="SM00046">
    <property type="entry name" value="DAGKc"/>
    <property type="match status" value="1"/>
</dbReference>
<keyword evidence="7" id="KW-0444">Lipid biosynthesis</keyword>
<organism evidence="10 11">
    <name type="scientific">Slackia piriformis YIT 12062</name>
    <dbReference type="NCBI Taxonomy" id="742818"/>
    <lineage>
        <taxon>Bacteria</taxon>
        <taxon>Bacillati</taxon>
        <taxon>Actinomycetota</taxon>
        <taxon>Coriobacteriia</taxon>
        <taxon>Eggerthellales</taxon>
        <taxon>Eggerthellaceae</taxon>
        <taxon>Slackia</taxon>
    </lineage>
</organism>
<dbReference type="PATRIC" id="fig|742818.3.peg.1057"/>
<evidence type="ECO:0000313" key="10">
    <source>
        <dbReference type="EMBL" id="EJZ83491.1"/>
    </source>
</evidence>
<keyword evidence="4" id="KW-0547">Nucleotide-binding</keyword>
<comment type="similarity">
    <text evidence="2">Belongs to the diacylglycerol/lipid kinase family.</text>
</comment>
<dbReference type="InterPro" id="IPR045540">
    <property type="entry name" value="YegS/DAGK_C"/>
</dbReference>
<dbReference type="Gene3D" id="3.40.50.10330">
    <property type="entry name" value="Probable inorganic polyphosphate/atp-NAD kinase, domain 1"/>
    <property type="match status" value="1"/>
</dbReference>
<dbReference type="PANTHER" id="PTHR12358">
    <property type="entry name" value="SPHINGOSINE KINASE"/>
    <property type="match status" value="1"/>
</dbReference>
<dbReference type="GO" id="GO:0008654">
    <property type="term" value="P:phospholipid biosynthetic process"/>
    <property type="evidence" value="ECO:0007669"/>
    <property type="project" value="UniProtKB-KW"/>
</dbReference>
<dbReference type="HOGENOM" id="CLU_045532_1_1_11"/>
<sequence>MHHLGRTLAIVNPAAQNGNGARAAAFLKYASAVGETPFLELDIRTTNASGHAADLASSSVAYDTVLAVGGDGVIHEVVQGLMKIPRTQRPALGVLPCGNGNDYARTLGMRLSVSEAFPQLLTAVRRAADVGMCNGEYFMQTLSFGLDAAIALGTHERRERTGRQGTRLFLEEGINQLVFHRDEYACLFSIDEKEPRDVGVFLFAVQVGPTYGGGFKVCPDADPCDGLLDFCFARPPLGFAQAAKIFLKAKKGKHVGYTDTLSFGRARSLSLVFNVPPPAQIDGEALHADRYDIAVLPRELDVLFASQEGPSS</sequence>
<evidence type="ECO:0000256" key="5">
    <source>
        <dbReference type="ARBA" id="ARBA00022777"/>
    </source>
</evidence>
<evidence type="ECO:0000313" key="11">
    <source>
        <dbReference type="Proteomes" id="UP000006069"/>
    </source>
</evidence>
<dbReference type="eggNOG" id="COG1597">
    <property type="taxonomic scope" value="Bacteria"/>
</dbReference>
<keyword evidence="11" id="KW-1185">Reference proteome</keyword>
<keyword evidence="8" id="KW-1208">Phospholipid metabolism</keyword>
<keyword evidence="7" id="KW-0443">Lipid metabolism</keyword>
<dbReference type="InterPro" id="IPR050187">
    <property type="entry name" value="Lipid_Phosphate_FormReg"/>
</dbReference>
<protein>
    <submittedName>
        <fullName evidence="10">YegS BmrU family lipid kinase</fullName>
    </submittedName>
</protein>
<dbReference type="PANTHER" id="PTHR12358:SF54">
    <property type="entry name" value="SPHINGOSINE KINASE RELATED PROTEIN"/>
    <property type="match status" value="1"/>
</dbReference>
<dbReference type="OrthoDB" id="142078at2"/>
<dbReference type="RefSeq" id="WP_009139210.1">
    <property type="nucleotide sequence ID" value="NZ_JH815198.1"/>
</dbReference>
<gene>
    <name evidence="10" type="ORF">HMPREF9451_00997</name>
</gene>
<dbReference type="Proteomes" id="UP000006069">
    <property type="component" value="Unassembled WGS sequence"/>
</dbReference>
<evidence type="ECO:0000256" key="7">
    <source>
        <dbReference type="ARBA" id="ARBA00023209"/>
    </source>
</evidence>
<evidence type="ECO:0000256" key="3">
    <source>
        <dbReference type="ARBA" id="ARBA00022679"/>
    </source>
</evidence>
<dbReference type="Pfam" id="PF00781">
    <property type="entry name" value="DAGK_cat"/>
    <property type="match status" value="1"/>
</dbReference>
<evidence type="ECO:0000256" key="8">
    <source>
        <dbReference type="ARBA" id="ARBA00023264"/>
    </source>
</evidence>
<dbReference type="PROSITE" id="PS50146">
    <property type="entry name" value="DAGK"/>
    <property type="match status" value="1"/>
</dbReference>
<evidence type="ECO:0000256" key="1">
    <source>
        <dbReference type="ARBA" id="ARBA00001946"/>
    </source>
</evidence>
<accession>K0YJ69</accession>
<dbReference type="Pfam" id="PF19279">
    <property type="entry name" value="YegS_C"/>
    <property type="match status" value="1"/>
</dbReference>
<dbReference type="AlphaFoldDB" id="K0YJ69"/>
<dbReference type="SUPFAM" id="SSF111331">
    <property type="entry name" value="NAD kinase/diacylglycerol kinase-like"/>
    <property type="match status" value="1"/>
</dbReference>
<evidence type="ECO:0000256" key="2">
    <source>
        <dbReference type="ARBA" id="ARBA00005983"/>
    </source>
</evidence>
<dbReference type="InterPro" id="IPR005218">
    <property type="entry name" value="Diacylglycerol/lipid_kinase"/>
</dbReference>
<dbReference type="InterPro" id="IPR001206">
    <property type="entry name" value="Diacylglycerol_kinase_cat_dom"/>
</dbReference>
<evidence type="ECO:0000256" key="4">
    <source>
        <dbReference type="ARBA" id="ARBA00022741"/>
    </source>
</evidence>
<feature type="domain" description="DAGKc" evidence="9">
    <location>
        <begin position="2"/>
        <end position="137"/>
    </location>
</feature>
<dbReference type="InterPro" id="IPR016064">
    <property type="entry name" value="NAD/diacylglycerol_kinase_sf"/>
</dbReference>
<name>K0YJ69_9ACTN</name>
<proteinExistence type="inferred from homology"/>
<reference evidence="10 11" key="1">
    <citation type="submission" date="2012-08" db="EMBL/GenBank/DDBJ databases">
        <title>The Genome Sequence of Slackia piriformis YIT 12062.</title>
        <authorList>
            <consortium name="The Broad Institute Genome Sequencing Platform"/>
            <person name="Earl A."/>
            <person name="Ward D."/>
            <person name="Feldgarden M."/>
            <person name="Gevers D."/>
            <person name="Morotomi M."/>
            <person name="Walker B."/>
            <person name="Young S.K."/>
            <person name="Zeng Q."/>
            <person name="Gargeya S."/>
            <person name="Fitzgerald M."/>
            <person name="Haas B."/>
            <person name="Abouelleil A."/>
            <person name="Alvarado L."/>
            <person name="Arachchi H.M."/>
            <person name="Berlin A.M."/>
            <person name="Chapman S.B."/>
            <person name="Goldberg J."/>
            <person name="Griggs A."/>
            <person name="Gujja S."/>
            <person name="Hansen M."/>
            <person name="Howarth C."/>
            <person name="Imamovic A."/>
            <person name="Larimer J."/>
            <person name="McCowen C."/>
            <person name="Montmayeur A."/>
            <person name="Murphy C."/>
            <person name="Neiman D."/>
            <person name="Pearson M."/>
            <person name="Priest M."/>
            <person name="Roberts A."/>
            <person name="Saif S."/>
            <person name="Shea T."/>
            <person name="Sisk P."/>
            <person name="Sykes S."/>
            <person name="Wortman J."/>
            <person name="Nusbaum C."/>
            <person name="Birren B."/>
        </authorList>
    </citation>
    <scope>NUCLEOTIDE SEQUENCE [LARGE SCALE GENOMIC DNA]</scope>
    <source>
        <strain evidence="10 11">YIT 12062</strain>
    </source>
</reference>
<comment type="cofactor">
    <cofactor evidence="1">
        <name>Mg(2+)</name>
        <dbReference type="ChEBI" id="CHEBI:18420"/>
    </cofactor>
</comment>
<dbReference type="NCBIfam" id="TIGR00147">
    <property type="entry name" value="YegS/Rv2252/BmrU family lipid kinase"/>
    <property type="match status" value="1"/>
</dbReference>
<dbReference type="EMBL" id="ADMD01000007">
    <property type="protein sequence ID" value="EJZ83491.1"/>
    <property type="molecule type" value="Genomic_DNA"/>
</dbReference>
<keyword evidence="5 10" id="KW-0418">Kinase</keyword>
<evidence type="ECO:0000259" key="9">
    <source>
        <dbReference type="PROSITE" id="PS50146"/>
    </source>
</evidence>
<keyword evidence="6" id="KW-0067">ATP-binding</keyword>
<dbReference type="FunCoup" id="K0YJ69">
    <property type="interactions" value="51"/>
</dbReference>
<evidence type="ECO:0000256" key="6">
    <source>
        <dbReference type="ARBA" id="ARBA00022840"/>
    </source>
</evidence>
<dbReference type="GO" id="GO:0005524">
    <property type="term" value="F:ATP binding"/>
    <property type="evidence" value="ECO:0007669"/>
    <property type="project" value="UniProtKB-KW"/>
</dbReference>
<dbReference type="InterPro" id="IPR017438">
    <property type="entry name" value="ATP-NAD_kinase_N"/>
</dbReference>
<keyword evidence="7" id="KW-0594">Phospholipid biosynthesis</keyword>
<dbReference type="Gene3D" id="2.60.200.40">
    <property type="match status" value="1"/>
</dbReference>
<comment type="caution">
    <text evidence="10">The sequence shown here is derived from an EMBL/GenBank/DDBJ whole genome shotgun (WGS) entry which is preliminary data.</text>
</comment>
<keyword evidence="3" id="KW-0808">Transferase</keyword>
<dbReference type="GO" id="GO:0016301">
    <property type="term" value="F:kinase activity"/>
    <property type="evidence" value="ECO:0007669"/>
    <property type="project" value="UniProtKB-KW"/>
</dbReference>
<dbReference type="InParanoid" id="K0YJ69"/>